<dbReference type="Proteomes" id="UP000266389">
    <property type="component" value="Unassembled WGS sequence"/>
</dbReference>
<dbReference type="AlphaFoldDB" id="A0A395LXP0"/>
<comment type="caution">
    <text evidence="1">The sequence shown here is derived from an EMBL/GenBank/DDBJ whole genome shotgun (WGS) entry which is preliminary data.</text>
</comment>
<reference evidence="1 2" key="1">
    <citation type="journal article" date="2011" name="ISME J.">
        <title>Community ecology of hot spring cyanobacterial mats: predominant populations and their functional potential.</title>
        <authorList>
            <person name="Klatt C.G."/>
            <person name="Wood J.M."/>
            <person name="Rusch D.B."/>
            <person name="Bateson M.M."/>
            <person name="Hamamura N."/>
            <person name="Heidelberg J.F."/>
            <person name="Grossman A.R."/>
            <person name="Bhaya D."/>
            <person name="Cohan F.M."/>
            <person name="Kuhl M."/>
            <person name="Bryant D.A."/>
            <person name="Ward D.M."/>
        </authorList>
    </citation>
    <scope>NUCLEOTIDE SEQUENCE [LARGE SCALE GENOMIC DNA]</scope>
    <source>
        <strain evidence="1">OS</strain>
    </source>
</reference>
<sequence>MGAINSVGHGCPFGLPMHKCYEFGCISRLGSIEPSCLIKSQRESKSPSAEKGASYLVKVCAWCGKVLSMQKLHQHSRGALSHGICNVCRKKLMESRRKLN</sequence>
<organism evidence="1 2">
    <name type="scientific">Candidatus Thermochlorobacter aerophilus</name>
    <dbReference type="NCBI Taxonomy" id="1868324"/>
    <lineage>
        <taxon>Bacteria</taxon>
        <taxon>Pseudomonadati</taxon>
        <taxon>Chlorobiota</taxon>
        <taxon>Chlorobiia</taxon>
        <taxon>Chlorobiales</taxon>
        <taxon>Candidatus Thermochlorobacteriaceae</taxon>
        <taxon>Candidatus Thermochlorobacter</taxon>
    </lineage>
</organism>
<proteinExistence type="predicted"/>
<accession>A0A395LXP0</accession>
<name>A0A395LXP0_9BACT</name>
<protein>
    <submittedName>
        <fullName evidence="1">Uncharacterized protein</fullName>
    </submittedName>
</protein>
<evidence type="ECO:0000313" key="2">
    <source>
        <dbReference type="Proteomes" id="UP000266389"/>
    </source>
</evidence>
<evidence type="ECO:0000313" key="1">
    <source>
        <dbReference type="EMBL" id="RFM23325.1"/>
    </source>
</evidence>
<dbReference type="EMBL" id="PHFL01000067">
    <property type="protein sequence ID" value="RFM23325.1"/>
    <property type="molecule type" value="Genomic_DNA"/>
</dbReference>
<gene>
    <name evidence="1" type="ORF">D0433_11705</name>
</gene>